<evidence type="ECO:0000313" key="2">
    <source>
        <dbReference type="Proteomes" id="UP000231693"/>
    </source>
</evidence>
<dbReference type="RefSeq" id="WP_100422812.1">
    <property type="nucleotide sequence ID" value="NZ_BOOX01000006.1"/>
</dbReference>
<organism evidence="1 2">
    <name type="scientific">Sediminihabitans luteus</name>
    <dbReference type="NCBI Taxonomy" id="1138585"/>
    <lineage>
        <taxon>Bacteria</taxon>
        <taxon>Bacillati</taxon>
        <taxon>Actinomycetota</taxon>
        <taxon>Actinomycetes</taxon>
        <taxon>Micrococcales</taxon>
        <taxon>Cellulomonadaceae</taxon>
        <taxon>Sediminihabitans</taxon>
    </lineage>
</organism>
<dbReference type="EMBL" id="PGFE01000002">
    <property type="protein sequence ID" value="PJJ74170.1"/>
    <property type="molecule type" value="Genomic_DNA"/>
</dbReference>
<dbReference type="OrthoDB" id="7171245at2"/>
<gene>
    <name evidence="1" type="ORF">CLV28_1664</name>
</gene>
<dbReference type="Proteomes" id="UP000231693">
    <property type="component" value="Unassembled WGS sequence"/>
</dbReference>
<proteinExistence type="predicted"/>
<comment type="caution">
    <text evidence="1">The sequence shown here is derived from an EMBL/GenBank/DDBJ whole genome shotgun (WGS) entry which is preliminary data.</text>
</comment>
<protein>
    <submittedName>
        <fullName evidence="1">Uncharacterized protein</fullName>
    </submittedName>
</protein>
<dbReference type="AlphaFoldDB" id="A0A2M9CQF6"/>
<reference evidence="1 2" key="1">
    <citation type="submission" date="2017-11" db="EMBL/GenBank/DDBJ databases">
        <title>Genomic Encyclopedia of Archaeal and Bacterial Type Strains, Phase II (KMG-II): From Individual Species to Whole Genera.</title>
        <authorList>
            <person name="Goeker M."/>
        </authorList>
    </citation>
    <scope>NUCLEOTIDE SEQUENCE [LARGE SCALE GENOMIC DNA]</scope>
    <source>
        <strain evidence="1 2">DSM 25478</strain>
    </source>
</reference>
<keyword evidence="2" id="KW-1185">Reference proteome</keyword>
<accession>A0A2M9CQF6</accession>
<name>A0A2M9CQF6_9CELL</name>
<sequence>MARHERAREQQQRQDGLWAVREDLLGVLAAARAGDWGTVRAHLIGAPEVDDALFVLGLAAEVDELESALEDAHADGRVDDPWVGAMLGSRRTVVAWRHRTHARARDVSREQFEHFRVGLVRAEQVLIKTCAEHPDFVPAWHARLATARGLELGASESRRRYDRLAAYAPHAYRPQLGHLVQLAPRWGGSAEATLSFARDRGRAAPPGAAAAALPARAHVEIALDHGTSIEEHLGTPEVRAEVLAASRQVLLPDGSPDLARLQAHADLAFALSFGGLHDEAAPHFAALPIVWPESPWGYVDRPHEVFVEMRRRALETVEVAR</sequence>
<evidence type="ECO:0000313" key="1">
    <source>
        <dbReference type="EMBL" id="PJJ74170.1"/>
    </source>
</evidence>